<feature type="compositionally biased region" description="Basic and acidic residues" evidence="1">
    <location>
        <begin position="27"/>
        <end position="64"/>
    </location>
</feature>
<feature type="compositionally biased region" description="Low complexity" evidence="1">
    <location>
        <begin position="120"/>
        <end position="139"/>
    </location>
</feature>
<protein>
    <submittedName>
        <fullName evidence="2">Uncharacterized protein</fullName>
    </submittedName>
</protein>
<dbReference type="Proteomes" id="UP000077266">
    <property type="component" value="Unassembled WGS sequence"/>
</dbReference>
<evidence type="ECO:0000256" key="1">
    <source>
        <dbReference type="SAM" id="MobiDB-lite"/>
    </source>
</evidence>
<reference evidence="2 3" key="1">
    <citation type="journal article" date="2016" name="Mol. Biol. Evol.">
        <title>Comparative Genomics of Early-Diverging Mushroom-Forming Fungi Provides Insights into the Origins of Lignocellulose Decay Capabilities.</title>
        <authorList>
            <person name="Nagy L.G."/>
            <person name="Riley R."/>
            <person name="Tritt A."/>
            <person name="Adam C."/>
            <person name="Daum C."/>
            <person name="Floudas D."/>
            <person name="Sun H."/>
            <person name="Yadav J.S."/>
            <person name="Pangilinan J."/>
            <person name="Larsson K.H."/>
            <person name="Matsuura K."/>
            <person name="Barry K."/>
            <person name="Labutti K."/>
            <person name="Kuo R."/>
            <person name="Ohm R.A."/>
            <person name="Bhattacharya S.S."/>
            <person name="Shirouzu T."/>
            <person name="Yoshinaga Y."/>
            <person name="Martin F.M."/>
            <person name="Grigoriev I.V."/>
            <person name="Hibbett D.S."/>
        </authorList>
    </citation>
    <scope>NUCLEOTIDE SEQUENCE [LARGE SCALE GENOMIC DNA]</scope>
    <source>
        <strain evidence="2 3">HHB12029</strain>
    </source>
</reference>
<organism evidence="2 3">
    <name type="scientific">Exidia glandulosa HHB12029</name>
    <dbReference type="NCBI Taxonomy" id="1314781"/>
    <lineage>
        <taxon>Eukaryota</taxon>
        <taxon>Fungi</taxon>
        <taxon>Dikarya</taxon>
        <taxon>Basidiomycota</taxon>
        <taxon>Agaricomycotina</taxon>
        <taxon>Agaricomycetes</taxon>
        <taxon>Auriculariales</taxon>
        <taxon>Exidiaceae</taxon>
        <taxon>Exidia</taxon>
    </lineage>
</organism>
<sequence length="193" mass="20988">MPSPDRRLPGDGLGMGAPPPRSTGYWKPEDEMREIEQVREREREREREHRVRESHRDRDHERRVPASSHMAFQPPPPLPGPSLMSPAGLRTPSWSSEHESRRSGPILSPQHARRSPPAPLRRAMSPPLLKGPGVGPPTTSGGGTYTLAPPDRSGRDHLNLAPIMPSQMQPAMPNGVGEMGSMVPAVGGAPNGN</sequence>
<gene>
    <name evidence="2" type="ORF">EXIGLDRAFT_734096</name>
</gene>
<dbReference type="InParanoid" id="A0A165K9J1"/>
<dbReference type="EMBL" id="KV425948">
    <property type="protein sequence ID" value="KZV96003.1"/>
    <property type="molecule type" value="Genomic_DNA"/>
</dbReference>
<feature type="region of interest" description="Disordered" evidence="1">
    <location>
        <begin position="1"/>
        <end position="193"/>
    </location>
</feature>
<dbReference type="AlphaFoldDB" id="A0A165K9J1"/>
<proteinExistence type="predicted"/>
<evidence type="ECO:0000313" key="3">
    <source>
        <dbReference type="Proteomes" id="UP000077266"/>
    </source>
</evidence>
<evidence type="ECO:0000313" key="2">
    <source>
        <dbReference type="EMBL" id="KZV96003.1"/>
    </source>
</evidence>
<name>A0A165K9J1_EXIGL</name>
<feature type="non-terminal residue" evidence="2">
    <location>
        <position position="193"/>
    </location>
</feature>
<accession>A0A165K9J1</accession>
<keyword evidence="3" id="KW-1185">Reference proteome</keyword>